<proteinExistence type="predicted"/>
<comment type="caution">
    <text evidence="1">The sequence shown here is derived from an EMBL/GenBank/DDBJ whole genome shotgun (WGS) entry which is preliminary data.</text>
</comment>
<evidence type="ECO:0000313" key="1">
    <source>
        <dbReference type="EMBL" id="KAH9770375.1"/>
    </source>
</evidence>
<sequence>MAVLCFVLDLRSLSPSLLADLKQLLLQLANLYAVSPSLSQSNALCDRIGLCYVFNNRISSSVELKVAYRPSGNLSLRDFHHAVNNLPTDAFSPEFKESGALRCCDAKLSIVFSDQVLYSWGDKDIVRKVIVLSSCLPENVDSALKNTLLDAADKCVSIEFVLFEQKSSHLCNMQEHINSFIGCISDLDNCSFQTYLPDVKVLHGLVKRWLQDLKDDMEEPIQARFIFKSNLFGSLNQITCSLSASVNQIIDGFSPCQTCRCHGIPLSSTVKNKIKEPLCPITSHDLEKFDVIENSVKVGENTVLFMPSFQSSVKLQRMSSPIDFKIIERTPLGSLNEGSEEVLPVPDVNRFIDSSVPKEIEISIQTFLLKIQSRDYNPVVHERGFHPKLNSLVKESLQFGSLPTELSDKKFEVNSTRPDSAEVPPKSNLAIDIVVLEEENAMFDLTAGEDKTAASIAEEWEQLVVSEIPNRFSPSCVSKPKLDHSVPSPPDNNRQLDEKTSRILERLEVPTQLKSKVVSPVSTSSSISDVCMSKKKPLIPFQSSQASDQVTTSSQLMKPNFQRLKRKYK</sequence>
<name>A0ACB8LB05_CITSI</name>
<keyword evidence="2" id="KW-1185">Reference proteome</keyword>
<reference evidence="2" key="1">
    <citation type="journal article" date="2023" name="Hortic. Res.">
        <title>A chromosome-level phased genome enabling allele-level studies in sweet orange: a case study on citrus Huanglongbing tolerance.</title>
        <authorList>
            <person name="Wu B."/>
            <person name="Yu Q."/>
            <person name="Deng Z."/>
            <person name="Duan Y."/>
            <person name="Luo F."/>
            <person name="Gmitter F. Jr."/>
        </authorList>
    </citation>
    <scope>NUCLEOTIDE SEQUENCE [LARGE SCALE GENOMIC DNA]</scope>
    <source>
        <strain evidence="2">cv. Valencia</strain>
    </source>
</reference>
<dbReference type="EMBL" id="CM039173">
    <property type="protein sequence ID" value="KAH9770375.1"/>
    <property type="molecule type" value="Genomic_DNA"/>
</dbReference>
<evidence type="ECO:0000313" key="2">
    <source>
        <dbReference type="Proteomes" id="UP000829398"/>
    </source>
</evidence>
<protein>
    <submittedName>
        <fullName evidence="1">Uncharacterized protein</fullName>
    </submittedName>
</protein>
<dbReference type="Proteomes" id="UP000829398">
    <property type="component" value="Chromosome 4"/>
</dbReference>
<accession>A0ACB8LB05</accession>
<gene>
    <name evidence="1" type="ORF">KPL71_012357</name>
</gene>
<organism evidence="1 2">
    <name type="scientific">Citrus sinensis</name>
    <name type="common">Sweet orange</name>
    <name type="synonym">Citrus aurantium var. sinensis</name>
    <dbReference type="NCBI Taxonomy" id="2711"/>
    <lineage>
        <taxon>Eukaryota</taxon>
        <taxon>Viridiplantae</taxon>
        <taxon>Streptophyta</taxon>
        <taxon>Embryophyta</taxon>
        <taxon>Tracheophyta</taxon>
        <taxon>Spermatophyta</taxon>
        <taxon>Magnoliopsida</taxon>
        <taxon>eudicotyledons</taxon>
        <taxon>Gunneridae</taxon>
        <taxon>Pentapetalae</taxon>
        <taxon>rosids</taxon>
        <taxon>malvids</taxon>
        <taxon>Sapindales</taxon>
        <taxon>Rutaceae</taxon>
        <taxon>Aurantioideae</taxon>
        <taxon>Citrus</taxon>
    </lineage>
</organism>